<dbReference type="GO" id="GO:0004553">
    <property type="term" value="F:hydrolase activity, hydrolyzing O-glycosyl compounds"/>
    <property type="evidence" value="ECO:0007669"/>
    <property type="project" value="InterPro"/>
</dbReference>
<dbReference type="AlphaFoldDB" id="A0A1H3MHC8"/>
<dbReference type="InterPro" id="IPR002772">
    <property type="entry name" value="Glyco_hydro_3_C"/>
</dbReference>
<dbReference type="InterPro" id="IPR036962">
    <property type="entry name" value="Glyco_hydro_3_N_sf"/>
</dbReference>
<dbReference type="Pfam" id="PF01915">
    <property type="entry name" value="Glyco_hydro_3_C"/>
    <property type="match status" value="1"/>
</dbReference>
<dbReference type="SUPFAM" id="SSF56988">
    <property type="entry name" value="Anthrax protective antigen"/>
    <property type="match status" value="1"/>
</dbReference>
<dbReference type="RefSeq" id="WP_091159320.1">
    <property type="nucleotide sequence ID" value="NZ_FNOT01000011.1"/>
</dbReference>
<dbReference type="STRING" id="1137993.SAMN05660209_03631"/>
<evidence type="ECO:0000256" key="3">
    <source>
        <dbReference type="ARBA" id="ARBA00023277"/>
    </source>
</evidence>
<evidence type="ECO:0000313" key="6">
    <source>
        <dbReference type="EMBL" id="SDY76061.1"/>
    </source>
</evidence>
<dbReference type="PROSITE" id="PS00775">
    <property type="entry name" value="GLYCOSYL_HYDROL_F3"/>
    <property type="match status" value="1"/>
</dbReference>
<feature type="domain" description="Fibronectin type III-like" evidence="5">
    <location>
        <begin position="738"/>
        <end position="808"/>
    </location>
</feature>
<evidence type="ECO:0000256" key="2">
    <source>
        <dbReference type="ARBA" id="ARBA00022801"/>
    </source>
</evidence>
<dbReference type="PANTHER" id="PTHR42715">
    <property type="entry name" value="BETA-GLUCOSIDASE"/>
    <property type="match status" value="1"/>
</dbReference>
<organism evidence="6 7">
    <name type="scientific">Geodermatophilus africanus</name>
    <dbReference type="NCBI Taxonomy" id="1137993"/>
    <lineage>
        <taxon>Bacteria</taxon>
        <taxon>Bacillati</taxon>
        <taxon>Actinomycetota</taxon>
        <taxon>Actinomycetes</taxon>
        <taxon>Geodermatophilales</taxon>
        <taxon>Geodermatophilaceae</taxon>
        <taxon>Geodermatophilus</taxon>
    </lineage>
</organism>
<dbReference type="OrthoDB" id="3187421at2"/>
<dbReference type="Proteomes" id="UP000198921">
    <property type="component" value="Unassembled WGS sequence"/>
</dbReference>
<dbReference type="InterPro" id="IPR013783">
    <property type="entry name" value="Ig-like_fold"/>
</dbReference>
<dbReference type="Gene3D" id="2.60.120.260">
    <property type="entry name" value="Galactose-binding domain-like"/>
    <property type="match status" value="1"/>
</dbReference>
<dbReference type="Pfam" id="PF00933">
    <property type="entry name" value="Glyco_hydro_3"/>
    <property type="match status" value="1"/>
</dbReference>
<dbReference type="SUPFAM" id="SSF52279">
    <property type="entry name" value="Beta-D-glucan exohydrolase, C-terminal domain"/>
    <property type="match status" value="1"/>
</dbReference>
<dbReference type="EMBL" id="FNOT01000011">
    <property type="protein sequence ID" value="SDY76061.1"/>
    <property type="molecule type" value="Genomic_DNA"/>
</dbReference>
<protein>
    <submittedName>
        <fullName evidence="6">Beta-glucosidase</fullName>
    </submittedName>
</protein>
<dbReference type="InterPro" id="IPR017853">
    <property type="entry name" value="GH"/>
</dbReference>
<dbReference type="PRINTS" id="PR00133">
    <property type="entry name" value="GLHYDRLASE3"/>
</dbReference>
<dbReference type="InterPro" id="IPR026891">
    <property type="entry name" value="Fn3-like"/>
</dbReference>
<dbReference type="Gene3D" id="3.20.20.300">
    <property type="entry name" value="Glycoside hydrolase, family 3, N-terminal domain"/>
    <property type="match status" value="1"/>
</dbReference>
<dbReference type="InterPro" id="IPR019800">
    <property type="entry name" value="Glyco_hydro_3_AS"/>
</dbReference>
<evidence type="ECO:0000313" key="7">
    <source>
        <dbReference type="Proteomes" id="UP000198921"/>
    </source>
</evidence>
<comment type="similarity">
    <text evidence="1 4">Belongs to the glycosyl hydrolase 3 family.</text>
</comment>
<evidence type="ECO:0000256" key="4">
    <source>
        <dbReference type="RuleBase" id="RU361161"/>
    </source>
</evidence>
<sequence>MDDDDLRERLDRLDLEREVRLLTGADAWSLHPEPAVGLRRLVVSDGPAGVRGERWDERDTAANVPSPTALAATWDVDRVERLGRLLAAEARRRGVDVLLAPTVNLHRTPYGGRHFECFSEDPLLTARIGVAYVRGLQEEGVGATVKHLVANDQESERFSADVRVGERVLREVYLAPFEAIVREGGAWAVMAAYNGVNGTTMTESPLQRDVLKGDWGFDGVVVSDWYAARSLAAAGDGLLDLVMPGPRGPWGDALVAAVRSGEVPGPAVDDKVLRVLRLAGRVGALEGVPGRDAAPWSAAEVGAELRATAAAGFVLARNEPVAAGADPLLPLERSRLRRVAVLGPNAVEARTLGGGSATVFPPYTVSPLAGLRAALGPDVEVGHARGGRSTHRLPPADLDLLRRPDGGRGVAVRFRDAEGAVLGTDEREAAAFTWLGSYGPGVPMDRVQAVELYTRVRAVEGGAHRIGVSGVGSFRVTVGGQVRLDTRIGLPPGADPVEGMMRPPQESVALELRAGEEVEVVVRHVPVPAGGVEGTDVESVTCQLNLAREADDAAELKQAVALARDADVAVVVVGTTEEVESEGFDRSSLALPGRQDELVRRVVAANPRTVVVVNSGAPALLPWAEEVPAVLLTWFPGQECGNALADVLLGAAEPGGRLPVTWPATEEGLPSPLPVDGTLRYDEGLLVGHRAYDRDGREPRFRFGSGLGYTTWEYLSAEGDATSVTVRLRNTGGRRGREVVQVYASRPDSALERPVRWLAGFAAAEADPGGEVAVTVDLPGRTYRHWDETGSRWATEAGVFRLHVGPSSGVLPLQLDVQVPG</sequence>
<reference evidence="7" key="1">
    <citation type="submission" date="2016-10" db="EMBL/GenBank/DDBJ databases">
        <authorList>
            <person name="Varghese N."/>
            <person name="Submissions S."/>
        </authorList>
    </citation>
    <scope>NUCLEOTIDE SEQUENCE [LARGE SCALE GENOMIC DNA]</scope>
    <source>
        <strain evidence="7">DSM 45422</strain>
    </source>
</reference>
<dbReference type="SMART" id="SM01217">
    <property type="entry name" value="Fn3_like"/>
    <property type="match status" value="1"/>
</dbReference>
<dbReference type="Pfam" id="PF14310">
    <property type="entry name" value="Fn3-like"/>
    <property type="match status" value="1"/>
</dbReference>
<keyword evidence="2 4" id="KW-0378">Hydrolase</keyword>
<keyword evidence="4" id="KW-0326">Glycosidase</keyword>
<accession>A0A1H3MHC8</accession>
<dbReference type="PANTHER" id="PTHR42715:SF10">
    <property type="entry name" value="BETA-GLUCOSIDASE"/>
    <property type="match status" value="1"/>
</dbReference>
<dbReference type="SUPFAM" id="SSF51445">
    <property type="entry name" value="(Trans)glycosidases"/>
    <property type="match status" value="1"/>
</dbReference>
<proteinExistence type="inferred from homology"/>
<dbReference type="GO" id="GO:0005975">
    <property type="term" value="P:carbohydrate metabolic process"/>
    <property type="evidence" value="ECO:0007669"/>
    <property type="project" value="InterPro"/>
</dbReference>
<keyword evidence="7" id="KW-1185">Reference proteome</keyword>
<dbReference type="InterPro" id="IPR050288">
    <property type="entry name" value="Cellulose_deg_GH3"/>
</dbReference>
<evidence type="ECO:0000256" key="1">
    <source>
        <dbReference type="ARBA" id="ARBA00005336"/>
    </source>
</evidence>
<keyword evidence="3" id="KW-0119">Carbohydrate metabolism</keyword>
<dbReference type="Gene3D" id="3.40.50.1700">
    <property type="entry name" value="Glycoside hydrolase family 3 C-terminal domain"/>
    <property type="match status" value="1"/>
</dbReference>
<dbReference type="Gene3D" id="2.60.40.10">
    <property type="entry name" value="Immunoglobulins"/>
    <property type="match status" value="1"/>
</dbReference>
<gene>
    <name evidence="6" type="ORF">SAMN05660209_03631</name>
</gene>
<dbReference type="InterPro" id="IPR001764">
    <property type="entry name" value="Glyco_hydro_3_N"/>
</dbReference>
<name>A0A1H3MHC8_9ACTN</name>
<evidence type="ECO:0000259" key="5">
    <source>
        <dbReference type="SMART" id="SM01217"/>
    </source>
</evidence>
<dbReference type="InterPro" id="IPR036881">
    <property type="entry name" value="Glyco_hydro_3_C_sf"/>
</dbReference>